<dbReference type="Pfam" id="PF09697">
    <property type="entry name" value="Porph_ging"/>
    <property type="match status" value="1"/>
</dbReference>
<protein>
    <submittedName>
        <fullName evidence="1">GLPGLI family protein</fullName>
    </submittedName>
</protein>
<organism evidence="1 2">
    <name type="scientific">Chryseobacterium kwangjuense</name>
    <dbReference type="NCBI Taxonomy" id="267125"/>
    <lineage>
        <taxon>Bacteria</taxon>
        <taxon>Pseudomonadati</taxon>
        <taxon>Bacteroidota</taxon>
        <taxon>Flavobacteriia</taxon>
        <taxon>Flavobacteriales</taxon>
        <taxon>Weeksellaceae</taxon>
        <taxon>Chryseobacterium group</taxon>
        <taxon>Chryseobacterium</taxon>
    </lineage>
</organism>
<sequence length="258" mass="29977">MKKNFFLYIFLLFTSYISGQNIIVEYNVRLVPFGDSSREFLMYNDKESYYFDFVDGKKTPVNEIINNYKIIRGGQKAYRKLDDINKVFRINAYPTSGHKHYLVIDDKPSIDWKIGKDKKEILGYTCTSATGSFRGREYTVWFTTQIPVSLGPWKLDGLPGLILKAEDKAGIFAYEAVQIIKNSNLEIPASVFEFMEKVDKNKIKTYRDFIEQENISFKTIQEKSIANLPKGTSGNMIVPPLREYIRETSFEWEESKKP</sequence>
<dbReference type="NCBIfam" id="TIGR01200">
    <property type="entry name" value="GLPGLI"/>
    <property type="match status" value="1"/>
</dbReference>
<dbReference type="Proteomes" id="UP001634154">
    <property type="component" value="Unassembled WGS sequence"/>
</dbReference>
<evidence type="ECO:0000313" key="2">
    <source>
        <dbReference type="Proteomes" id="UP001634154"/>
    </source>
</evidence>
<evidence type="ECO:0000313" key="1">
    <source>
        <dbReference type="EMBL" id="MFN1216272.1"/>
    </source>
</evidence>
<keyword evidence="2" id="KW-1185">Reference proteome</keyword>
<accession>A0ABW9K0I4</accession>
<reference evidence="1 2" key="1">
    <citation type="submission" date="2024-12" db="EMBL/GenBank/DDBJ databases">
        <title>Draft genome sequence of Chryseobacterium kwangjuense AG447.</title>
        <authorList>
            <person name="Cheptsov V.S."/>
            <person name="Belov A."/>
            <person name="Zavarzina A.G."/>
        </authorList>
    </citation>
    <scope>NUCLEOTIDE SEQUENCE [LARGE SCALE GENOMIC DNA]</scope>
    <source>
        <strain evidence="1 2">AG447</strain>
    </source>
</reference>
<gene>
    <name evidence="1" type="ORF">ACKW6Q_04720</name>
</gene>
<name>A0ABW9K0I4_9FLAO</name>
<dbReference type="InterPro" id="IPR005901">
    <property type="entry name" value="GLPGLI"/>
</dbReference>
<dbReference type="RefSeq" id="WP_409355901.1">
    <property type="nucleotide sequence ID" value="NZ_JBJXVJ010000001.1"/>
</dbReference>
<comment type="caution">
    <text evidence="1">The sequence shown here is derived from an EMBL/GenBank/DDBJ whole genome shotgun (WGS) entry which is preliminary data.</text>
</comment>
<dbReference type="EMBL" id="JBJXVJ010000001">
    <property type="protein sequence ID" value="MFN1216272.1"/>
    <property type="molecule type" value="Genomic_DNA"/>
</dbReference>
<proteinExistence type="predicted"/>